<feature type="binding site" evidence="5">
    <location>
        <position position="314"/>
    </location>
    <ligand>
        <name>Fe cation</name>
        <dbReference type="ChEBI" id="CHEBI:24875"/>
        <note>catalytic</note>
    </ligand>
</feature>
<dbReference type="GO" id="GO:0010436">
    <property type="term" value="F:carotenoid dioxygenase activity"/>
    <property type="evidence" value="ECO:0007669"/>
    <property type="project" value="TreeGrafter"/>
</dbReference>
<feature type="binding site" evidence="5">
    <location>
        <position position="732"/>
    </location>
    <ligand>
        <name>Fe cation</name>
        <dbReference type="ChEBI" id="CHEBI:24875"/>
        <note>catalytic</note>
    </ligand>
</feature>
<evidence type="ECO:0000313" key="7">
    <source>
        <dbReference type="EMBL" id="KLU83744.1"/>
    </source>
</evidence>
<dbReference type="OMA" id="MLPNCKA"/>
<organism evidence="8 9">
    <name type="scientific">Magnaporthiopsis poae (strain ATCC 64411 / 73-15)</name>
    <name type="common">Kentucky bluegrass fungus</name>
    <name type="synonym">Magnaporthe poae</name>
    <dbReference type="NCBI Taxonomy" id="644358"/>
    <lineage>
        <taxon>Eukaryota</taxon>
        <taxon>Fungi</taxon>
        <taxon>Dikarya</taxon>
        <taxon>Ascomycota</taxon>
        <taxon>Pezizomycotina</taxon>
        <taxon>Sordariomycetes</taxon>
        <taxon>Sordariomycetidae</taxon>
        <taxon>Magnaporthales</taxon>
        <taxon>Magnaporthaceae</taxon>
        <taxon>Magnaporthiopsis</taxon>
    </lineage>
</organism>
<dbReference type="GO" id="GO:0016121">
    <property type="term" value="P:carotene catabolic process"/>
    <property type="evidence" value="ECO:0007669"/>
    <property type="project" value="TreeGrafter"/>
</dbReference>
<evidence type="ECO:0000313" key="9">
    <source>
        <dbReference type="Proteomes" id="UP000011715"/>
    </source>
</evidence>
<evidence type="ECO:0000256" key="1">
    <source>
        <dbReference type="ARBA" id="ARBA00006787"/>
    </source>
</evidence>
<keyword evidence="3" id="KW-0560">Oxidoreductase</keyword>
<accession>A0A0C4DSB7</accession>
<feature type="region of interest" description="Disordered" evidence="6">
    <location>
        <begin position="395"/>
        <end position="424"/>
    </location>
</feature>
<dbReference type="InterPro" id="IPR004294">
    <property type="entry name" value="Carotenoid_Oase"/>
</dbReference>
<proteinExistence type="inferred from homology"/>
<dbReference type="EMBL" id="GL876967">
    <property type="protein sequence ID" value="KLU83744.1"/>
    <property type="molecule type" value="Genomic_DNA"/>
</dbReference>
<dbReference type="eggNOG" id="KOG1285">
    <property type="taxonomic scope" value="Eukaryota"/>
</dbReference>
<dbReference type="Pfam" id="PF03055">
    <property type="entry name" value="RPE65"/>
    <property type="match status" value="2"/>
</dbReference>
<dbReference type="EMBL" id="ADBL01000677">
    <property type="status" value="NOT_ANNOTATED_CDS"/>
    <property type="molecule type" value="Genomic_DNA"/>
</dbReference>
<evidence type="ECO:0000313" key="8">
    <source>
        <dbReference type="EnsemblFungi" id="MAPG_02795T0"/>
    </source>
</evidence>
<evidence type="ECO:0000256" key="2">
    <source>
        <dbReference type="ARBA" id="ARBA00022723"/>
    </source>
</evidence>
<reference evidence="9" key="2">
    <citation type="submission" date="2010-05" db="EMBL/GenBank/DDBJ databases">
        <title>The genome sequence of Magnaporthe poae strain ATCC 64411.</title>
        <authorList>
            <person name="Ma L.-J."/>
            <person name="Dead R."/>
            <person name="Young S."/>
            <person name="Zeng Q."/>
            <person name="Koehrsen M."/>
            <person name="Alvarado L."/>
            <person name="Berlin A."/>
            <person name="Chapman S.B."/>
            <person name="Chen Z."/>
            <person name="Freedman E."/>
            <person name="Gellesch M."/>
            <person name="Goldberg J."/>
            <person name="Griggs A."/>
            <person name="Gujja S."/>
            <person name="Heilman E.R."/>
            <person name="Heiman D."/>
            <person name="Hepburn T."/>
            <person name="Howarth C."/>
            <person name="Jen D."/>
            <person name="Larson L."/>
            <person name="Mehta T."/>
            <person name="Neiman D."/>
            <person name="Pearson M."/>
            <person name="Roberts A."/>
            <person name="Saif S."/>
            <person name="Shea T."/>
            <person name="Shenoy N."/>
            <person name="Sisk P."/>
            <person name="Stolte C."/>
            <person name="Sykes S."/>
            <person name="Walk T."/>
            <person name="White J."/>
            <person name="Yandava C."/>
            <person name="Haas B."/>
            <person name="Nusbaum C."/>
            <person name="Birren B."/>
        </authorList>
    </citation>
    <scope>NUCLEOTIDE SEQUENCE [LARGE SCALE GENOMIC DNA]</scope>
    <source>
        <strain evidence="9">ATCC 64411 / 73-15</strain>
    </source>
</reference>
<dbReference type="STRING" id="644358.A0A0C4DSB7"/>
<reference evidence="7" key="3">
    <citation type="submission" date="2011-03" db="EMBL/GenBank/DDBJ databases">
        <title>Annotation of Magnaporthe poae ATCC 64411.</title>
        <authorList>
            <person name="Ma L.-J."/>
            <person name="Dead R."/>
            <person name="Young S.K."/>
            <person name="Zeng Q."/>
            <person name="Gargeya S."/>
            <person name="Fitzgerald M."/>
            <person name="Haas B."/>
            <person name="Abouelleil A."/>
            <person name="Alvarado L."/>
            <person name="Arachchi H.M."/>
            <person name="Berlin A."/>
            <person name="Brown A."/>
            <person name="Chapman S.B."/>
            <person name="Chen Z."/>
            <person name="Dunbar C."/>
            <person name="Freedman E."/>
            <person name="Gearin G."/>
            <person name="Gellesch M."/>
            <person name="Goldberg J."/>
            <person name="Griggs A."/>
            <person name="Gujja S."/>
            <person name="Heiman D."/>
            <person name="Howarth C."/>
            <person name="Larson L."/>
            <person name="Lui A."/>
            <person name="MacDonald P.J.P."/>
            <person name="Mehta T."/>
            <person name="Montmayeur A."/>
            <person name="Murphy C."/>
            <person name="Neiman D."/>
            <person name="Pearson M."/>
            <person name="Priest M."/>
            <person name="Roberts A."/>
            <person name="Saif S."/>
            <person name="Shea T."/>
            <person name="Shenoy N."/>
            <person name="Sisk P."/>
            <person name="Stolte C."/>
            <person name="Sykes S."/>
            <person name="Yandava C."/>
            <person name="Wortman J."/>
            <person name="Nusbaum C."/>
            <person name="Birren B."/>
        </authorList>
    </citation>
    <scope>NUCLEOTIDE SEQUENCE</scope>
    <source>
        <strain evidence="7">ATCC 64411</strain>
    </source>
</reference>
<dbReference type="EnsemblFungi" id="MAPG_02795T0">
    <property type="protein sequence ID" value="MAPG_02795T0"/>
    <property type="gene ID" value="MAPG_02795"/>
</dbReference>
<reference evidence="8" key="4">
    <citation type="journal article" date="2015" name="G3 (Bethesda)">
        <title>Genome sequences of three phytopathogenic species of the Magnaporthaceae family of fungi.</title>
        <authorList>
            <person name="Okagaki L.H."/>
            <person name="Nunes C.C."/>
            <person name="Sailsbery J."/>
            <person name="Clay B."/>
            <person name="Brown D."/>
            <person name="John T."/>
            <person name="Oh Y."/>
            <person name="Young N."/>
            <person name="Fitzgerald M."/>
            <person name="Haas B.J."/>
            <person name="Zeng Q."/>
            <person name="Young S."/>
            <person name="Adiconis X."/>
            <person name="Fan L."/>
            <person name="Levin J.Z."/>
            <person name="Mitchell T.K."/>
            <person name="Okubara P.A."/>
            <person name="Farman M.L."/>
            <person name="Kohn L.M."/>
            <person name="Birren B."/>
            <person name="Ma L.-J."/>
            <person name="Dean R.A."/>
        </authorList>
    </citation>
    <scope>NUCLEOTIDE SEQUENCE</scope>
    <source>
        <strain evidence="8">ATCC 64411 / 73-15</strain>
    </source>
</reference>
<keyword evidence="4 5" id="KW-0408">Iron</keyword>
<feature type="region of interest" description="Disordered" evidence="6">
    <location>
        <begin position="594"/>
        <end position="690"/>
    </location>
</feature>
<feature type="compositionally biased region" description="Low complexity" evidence="6">
    <location>
        <begin position="644"/>
        <end position="678"/>
    </location>
</feature>
<protein>
    <recommendedName>
        <fullName evidence="10">Carotenoid cleavage dioxygenase 1</fullName>
    </recommendedName>
</protein>
<reference evidence="7" key="1">
    <citation type="submission" date="2010-05" db="EMBL/GenBank/DDBJ databases">
        <title>The Genome Sequence of Magnaporthe poae strain ATCC 64411.</title>
        <authorList>
            <consortium name="The Broad Institute Genome Sequencing Platform"/>
            <consortium name="Broad Institute Genome Sequencing Center for Infectious Disease"/>
            <person name="Ma L.-J."/>
            <person name="Dead R."/>
            <person name="Young S."/>
            <person name="Zeng Q."/>
            <person name="Koehrsen M."/>
            <person name="Alvarado L."/>
            <person name="Berlin A."/>
            <person name="Chapman S.B."/>
            <person name="Chen Z."/>
            <person name="Freedman E."/>
            <person name="Gellesch M."/>
            <person name="Goldberg J."/>
            <person name="Griggs A."/>
            <person name="Gujja S."/>
            <person name="Heilman E.R."/>
            <person name="Heiman D."/>
            <person name="Hepburn T."/>
            <person name="Howarth C."/>
            <person name="Jen D."/>
            <person name="Larson L."/>
            <person name="Mehta T."/>
            <person name="Neiman D."/>
            <person name="Pearson M."/>
            <person name="Roberts A."/>
            <person name="Saif S."/>
            <person name="Shea T."/>
            <person name="Shenoy N."/>
            <person name="Sisk P."/>
            <person name="Stolte C."/>
            <person name="Sykes S."/>
            <person name="Walk T."/>
            <person name="White J."/>
            <person name="Yandava C."/>
            <person name="Haas B."/>
            <person name="Nusbaum C."/>
            <person name="Birren B."/>
        </authorList>
    </citation>
    <scope>NUCLEOTIDE SEQUENCE</scope>
    <source>
        <strain evidence="7">ATCC 64411</strain>
    </source>
</reference>
<sequence>MVTTTKPSSADMFALRDPKSVSFEDWPNAPGLLGLREERGPVEMKVSGEIPAWAAGSLFRTGPGESEIRGTPTGTLKISHWFDGLGHAHRFDIIPAPPAAAAAELENNGNSTRNQKTRVVYTSRRQSDDLVNWIRSKGDDRLFSFAQKSDPCVGLFGKIMSTFKRATFGRASQVSRGLENIAVTVLEQPPIQLEREDVLVAKSGSGSNTGMPAAAGHQSNTMWMLTDTSSISLVDKTTLERLGVATQQKLHPELTGPFSCAHAARDPITGDIYNYNLEVGPNPIYRVFRIDAVDGATEIIARFAHRAIEPTYMHSFFLTERHIILCLSVAQVGYKGAAMMLRGNVVESLAPFDPSQTTKWIFIDRTAARRGVVAIRETKATFYFHTINAWEESAETSLSAGQEEHVPGQPEGSPQKEHGASKLAGGTQMTIDAAIKDKPHWQITCDMVDYDSRDILNGLYYDVILNRDGAGDAFWRDPERRSNSLPSLGRYVFSIPASGPGTNQPGVKITSREIWPDFVKNHLGLASTAPTQAADGGAAGGRILRIPSPRAGELPIINPDRDRPERHHPLYVWSQGTRGLNTLTDTLVKTDMDSEAAGRPGAAFWENPHGHTPGEAIFLPRPRGAPHLVTPAADERKPWPSGPSSSSSSSSSSSASSEIGAPATAAAAVAAEGEASQGLAGEDDEPEEDDGCLLSVVLDGHKGTSYLVCLDAKTMVEVGRAELDFPIGIGFHGAHMKAKPSV</sequence>
<evidence type="ECO:0008006" key="10">
    <source>
        <dbReference type="Google" id="ProtNLM"/>
    </source>
</evidence>
<name>A0A0C4DSB7_MAGP6</name>
<comment type="similarity">
    <text evidence="1">Belongs to the carotenoid oxygenase family.</text>
</comment>
<evidence type="ECO:0000256" key="6">
    <source>
        <dbReference type="SAM" id="MobiDB-lite"/>
    </source>
</evidence>
<dbReference type="AlphaFoldDB" id="A0A0C4DSB7"/>
<evidence type="ECO:0000256" key="3">
    <source>
        <dbReference type="ARBA" id="ARBA00023002"/>
    </source>
</evidence>
<dbReference type="OrthoDB" id="407010at2759"/>
<dbReference type="GO" id="GO:0046872">
    <property type="term" value="F:metal ion binding"/>
    <property type="evidence" value="ECO:0007669"/>
    <property type="project" value="UniProtKB-KW"/>
</dbReference>
<dbReference type="PANTHER" id="PTHR10543:SF24">
    <property type="entry name" value="CAROTENOID ISOMEROOXYGENASE"/>
    <property type="match status" value="1"/>
</dbReference>
<comment type="cofactor">
    <cofactor evidence="5">
        <name>Fe(2+)</name>
        <dbReference type="ChEBI" id="CHEBI:29033"/>
    </cofactor>
    <text evidence="5">Binds 1 Fe(2+) ion per subunit.</text>
</comment>
<dbReference type="PANTHER" id="PTHR10543">
    <property type="entry name" value="BETA-CAROTENE DIOXYGENASE"/>
    <property type="match status" value="1"/>
</dbReference>
<feature type="compositionally biased region" description="Acidic residues" evidence="6">
    <location>
        <begin position="681"/>
        <end position="690"/>
    </location>
</feature>
<reference evidence="8" key="5">
    <citation type="submission" date="2015-06" db="UniProtKB">
        <authorList>
            <consortium name="EnsemblFungi"/>
        </authorList>
    </citation>
    <scope>IDENTIFICATION</scope>
    <source>
        <strain evidence="8">ATCC 64411</strain>
    </source>
</reference>
<feature type="binding site" evidence="5">
    <location>
        <position position="385"/>
    </location>
    <ligand>
        <name>Fe cation</name>
        <dbReference type="ChEBI" id="CHEBI:24875"/>
        <note>catalytic</note>
    </ligand>
</feature>
<keyword evidence="9" id="KW-1185">Reference proteome</keyword>
<evidence type="ECO:0000256" key="4">
    <source>
        <dbReference type="ARBA" id="ARBA00023004"/>
    </source>
</evidence>
<evidence type="ECO:0000256" key="5">
    <source>
        <dbReference type="PIRSR" id="PIRSR604294-1"/>
    </source>
</evidence>
<dbReference type="Proteomes" id="UP000011715">
    <property type="component" value="Unassembled WGS sequence"/>
</dbReference>
<dbReference type="VEuPathDB" id="FungiDB:MAPG_02795"/>
<keyword evidence="2 5" id="KW-0479">Metal-binding</keyword>
<gene>
    <name evidence="7" type="ORF">MAPG_02795</name>
</gene>
<feature type="binding site" evidence="5">
    <location>
        <position position="262"/>
    </location>
    <ligand>
        <name>Fe cation</name>
        <dbReference type="ChEBI" id="CHEBI:24875"/>
        <note>catalytic</note>
    </ligand>
</feature>